<sequence>MKRKMTAALAAVALGVSSLAAEAESLKIGFLATLSGPPAVLGIQMRDGFLLGVKEAGGKLGGLDTEVLVVDDELKPDGALTKVRGLLERDKVDMMAGVVFSNVMMAVYKPIVRSETIFVGANAGPSPIAGKACSPYFFTTSYQNDQNHEAMGKHAEDAGYKRMIVMAPNYQAGKDSIAGFKRHFKGEIVDEIYTKLGQLDFSSELTKIAAAKPDAVFVFMPGGMGVNLVKQYAQAGLAGNVPFLSAFTVDETTLPATKDTAVGLLAGAQWAPDLDNAANKAFVASFEEEYGYAPSLYAAQGYDAARLIDGALKKAGGKEDKAALMAALKEAPFESVRGDFSFNTNHFPIQDVYVVKAVKREDGKFVTQTVEKVFDDKVDAYVGECRMN</sequence>
<evidence type="ECO:0000313" key="7">
    <source>
        <dbReference type="Proteomes" id="UP000559404"/>
    </source>
</evidence>
<evidence type="ECO:0000256" key="1">
    <source>
        <dbReference type="ARBA" id="ARBA00010062"/>
    </source>
</evidence>
<gene>
    <name evidence="6" type="ORF">H1W37_04855</name>
</gene>
<dbReference type="SUPFAM" id="SSF53822">
    <property type="entry name" value="Periplasmic binding protein-like I"/>
    <property type="match status" value="1"/>
</dbReference>
<keyword evidence="3" id="KW-0813">Transport</keyword>
<dbReference type="CDD" id="cd06359">
    <property type="entry name" value="PBP1_Nba-like"/>
    <property type="match status" value="1"/>
</dbReference>
<feature type="domain" description="Leucine-binding protein" evidence="5">
    <location>
        <begin position="26"/>
        <end position="358"/>
    </location>
</feature>
<evidence type="ECO:0000256" key="4">
    <source>
        <dbReference type="SAM" id="SignalP"/>
    </source>
</evidence>
<keyword evidence="3" id="KW-0029">Amino-acid transport</keyword>
<comment type="similarity">
    <text evidence="1">Belongs to the leucine-binding protein family.</text>
</comment>
<protein>
    <submittedName>
        <fullName evidence="6">ABC transporter substrate-binding protein</fullName>
    </submittedName>
</protein>
<dbReference type="GO" id="GO:0006865">
    <property type="term" value="P:amino acid transport"/>
    <property type="evidence" value="ECO:0007669"/>
    <property type="project" value="UniProtKB-KW"/>
</dbReference>
<dbReference type="Proteomes" id="UP000559404">
    <property type="component" value="Unassembled WGS sequence"/>
</dbReference>
<feature type="chain" id="PRO_5032833363" evidence="4">
    <location>
        <begin position="24"/>
        <end position="388"/>
    </location>
</feature>
<comment type="caution">
    <text evidence="6">The sequence shown here is derived from an EMBL/GenBank/DDBJ whole genome shotgun (WGS) entry which is preliminary data.</text>
</comment>
<keyword evidence="2 4" id="KW-0732">Signal</keyword>
<evidence type="ECO:0000259" key="5">
    <source>
        <dbReference type="Pfam" id="PF13458"/>
    </source>
</evidence>
<dbReference type="Gene3D" id="3.40.50.2300">
    <property type="match status" value="2"/>
</dbReference>
<feature type="signal peptide" evidence="4">
    <location>
        <begin position="1"/>
        <end position="23"/>
    </location>
</feature>
<dbReference type="PANTHER" id="PTHR30483">
    <property type="entry name" value="LEUCINE-SPECIFIC-BINDING PROTEIN"/>
    <property type="match status" value="1"/>
</dbReference>
<evidence type="ECO:0000313" key="6">
    <source>
        <dbReference type="EMBL" id="MBA4610969.1"/>
    </source>
</evidence>
<dbReference type="Pfam" id="PF13458">
    <property type="entry name" value="Peripla_BP_6"/>
    <property type="match status" value="1"/>
</dbReference>
<dbReference type="PANTHER" id="PTHR30483:SF6">
    <property type="entry name" value="PERIPLASMIC BINDING PROTEIN OF ABC TRANSPORTER FOR NATURAL AMINO ACIDS"/>
    <property type="match status" value="1"/>
</dbReference>
<reference evidence="6 7" key="1">
    <citation type="submission" date="2020-07" db="EMBL/GenBank/DDBJ databases">
        <authorList>
            <person name="Li M."/>
        </authorList>
    </citation>
    <scope>NUCLEOTIDE SEQUENCE [LARGE SCALE GENOMIC DNA]</scope>
    <source>
        <strain evidence="6 7">DSM 23284</strain>
    </source>
</reference>
<name>A0A838XHV7_9HYPH</name>
<dbReference type="InterPro" id="IPR028082">
    <property type="entry name" value="Peripla_BP_I"/>
</dbReference>
<organism evidence="6 7">
    <name type="scientific">Stappia taiwanensis</name>
    <dbReference type="NCBI Taxonomy" id="992267"/>
    <lineage>
        <taxon>Bacteria</taxon>
        <taxon>Pseudomonadati</taxon>
        <taxon>Pseudomonadota</taxon>
        <taxon>Alphaproteobacteria</taxon>
        <taxon>Hyphomicrobiales</taxon>
        <taxon>Stappiaceae</taxon>
        <taxon>Stappia</taxon>
    </lineage>
</organism>
<dbReference type="InterPro" id="IPR051010">
    <property type="entry name" value="BCAA_transport"/>
</dbReference>
<dbReference type="RefSeq" id="WP_181759155.1">
    <property type="nucleotide sequence ID" value="NZ_BMCR01000004.1"/>
</dbReference>
<reference evidence="6 7" key="2">
    <citation type="submission" date="2020-08" db="EMBL/GenBank/DDBJ databases">
        <title>Stappia taiwanensis sp. nov., isolated from a coastal thermal spring.</title>
        <authorList>
            <person name="Kampfer P."/>
        </authorList>
    </citation>
    <scope>NUCLEOTIDE SEQUENCE [LARGE SCALE GENOMIC DNA]</scope>
    <source>
        <strain evidence="6 7">DSM 23284</strain>
    </source>
</reference>
<dbReference type="InterPro" id="IPR028081">
    <property type="entry name" value="Leu-bd"/>
</dbReference>
<accession>A0A838XHV7</accession>
<dbReference type="AlphaFoldDB" id="A0A838XHV7"/>
<dbReference type="EMBL" id="JACEON010000003">
    <property type="protein sequence ID" value="MBA4610969.1"/>
    <property type="molecule type" value="Genomic_DNA"/>
</dbReference>
<evidence type="ECO:0000256" key="3">
    <source>
        <dbReference type="ARBA" id="ARBA00022970"/>
    </source>
</evidence>
<proteinExistence type="inferred from homology"/>
<evidence type="ECO:0000256" key="2">
    <source>
        <dbReference type="ARBA" id="ARBA00022729"/>
    </source>
</evidence>
<keyword evidence="7" id="KW-1185">Reference proteome</keyword>